<dbReference type="EMBL" id="JXKG01000007">
    <property type="protein sequence ID" value="OJG15491.1"/>
    <property type="molecule type" value="Genomic_DNA"/>
</dbReference>
<dbReference type="Proteomes" id="UP000182835">
    <property type="component" value="Unassembled WGS sequence"/>
</dbReference>
<dbReference type="Pfam" id="PF06279">
    <property type="entry name" value="DUF1033"/>
    <property type="match status" value="1"/>
</dbReference>
<name>A0A1L8R6Y6_9ENTE</name>
<comment type="caution">
    <text evidence="1">The sequence shown here is derived from an EMBL/GenBank/DDBJ whole genome shotgun (WGS) entry which is preliminary data.</text>
</comment>
<dbReference type="STRING" id="317010.RU96_GL002304"/>
<evidence type="ECO:0000313" key="2">
    <source>
        <dbReference type="Proteomes" id="UP000182835"/>
    </source>
</evidence>
<dbReference type="AlphaFoldDB" id="A0A1L8R6Y6"/>
<organism evidence="1 2">
    <name type="scientific">Enterococcus canintestini</name>
    <dbReference type="NCBI Taxonomy" id="317010"/>
    <lineage>
        <taxon>Bacteria</taxon>
        <taxon>Bacillati</taxon>
        <taxon>Bacillota</taxon>
        <taxon>Bacilli</taxon>
        <taxon>Lactobacillales</taxon>
        <taxon>Enterococcaceae</taxon>
        <taxon>Enterococcus</taxon>
    </lineage>
</organism>
<proteinExistence type="predicted"/>
<evidence type="ECO:0000313" key="1">
    <source>
        <dbReference type="EMBL" id="OJG15491.1"/>
    </source>
</evidence>
<dbReference type="RefSeq" id="WP_071864644.1">
    <property type="nucleotide sequence ID" value="NZ_JBHLVQ010000022.1"/>
</dbReference>
<protein>
    <submittedName>
        <fullName evidence="1">Uncharacterized protein</fullName>
    </submittedName>
</protein>
<reference evidence="1 2" key="1">
    <citation type="submission" date="2014-12" db="EMBL/GenBank/DDBJ databases">
        <title>Draft genome sequences of 29 type strains of Enterococci.</title>
        <authorList>
            <person name="Zhong Z."/>
            <person name="Sun Z."/>
            <person name="Liu W."/>
            <person name="Zhang W."/>
            <person name="Zhang H."/>
        </authorList>
    </citation>
    <scope>NUCLEOTIDE SEQUENCE [LARGE SCALE GENOMIC DNA]</scope>
    <source>
        <strain evidence="1 2">DSM 21207</strain>
    </source>
</reference>
<dbReference type="OrthoDB" id="2389779at2"/>
<sequence>MYQVVIMYGDNEPWWFFEDWQNDIKEEYTFTDLNAAEQFYETKWLELSPNFTHLKSHPNYQAAFWNESDERWCEECDDYLQQYTGLVLLKDYAAVTKESASNLCQTINGEARLRVCRRKVAN</sequence>
<gene>
    <name evidence="1" type="ORF">RU96_GL002304</name>
</gene>
<accession>A0A1L8R6Y6</accession>
<dbReference type="InterPro" id="IPR010434">
    <property type="entry name" value="DUF1033"/>
</dbReference>